<dbReference type="InterPro" id="IPR000515">
    <property type="entry name" value="MetI-like"/>
</dbReference>
<evidence type="ECO:0000256" key="1">
    <source>
        <dbReference type="ARBA" id="ARBA00004651"/>
    </source>
</evidence>
<name>A0ABU0J6B9_9HYPH</name>
<dbReference type="InterPro" id="IPR035906">
    <property type="entry name" value="MetI-like_sf"/>
</dbReference>
<keyword evidence="6 8" id="KW-1133">Transmembrane helix</keyword>
<dbReference type="Gene3D" id="1.10.3720.10">
    <property type="entry name" value="MetI-like"/>
    <property type="match status" value="1"/>
</dbReference>
<feature type="transmembrane region" description="Helical" evidence="8">
    <location>
        <begin position="12"/>
        <end position="36"/>
    </location>
</feature>
<evidence type="ECO:0000256" key="8">
    <source>
        <dbReference type="RuleBase" id="RU363032"/>
    </source>
</evidence>
<keyword evidence="11" id="KW-1185">Reference proteome</keyword>
<keyword evidence="4" id="KW-1003">Cell membrane</keyword>
<feature type="transmembrane region" description="Helical" evidence="8">
    <location>
        <begin position="321"/>
        <end position="342"/>
    </location>
</feature>
<feature type="transmembrane region" description="Helical" evidence="8">
    <location>
        <begin position="178"/>
        <end position="202"/>
    </location>
</feature>
<keyword evidence="7 8" id="KW-0472">Membrane</keyword>
<feature type="domain" description="ABC transmembrane type-1" evidence="9">
    <location>
        <begin position="179"/>
        <end position="385"/>
    </location>
</feature>
<dbReference type="PANTHER" id="PTHR42929:SF5">
    <property type="entry name" value="ABC TRANSPORTER PERMEASE PROTEIN"/>
    <property type="match status" value="1"/>
</dbReference>
<accession>A0ABU0J6B9</accession>
<evidence type="ECO:0000256" key="3">
    <source>
        <dbReference type="ARBA" id="ARBA00022448"/>
    </source>
</evidence>
<sequence length="396" mass="42667">MTRRDLGTALGGYALAAPLLLFLTLTFLVPLGMVAWRSVADPELGQALPETAGQLAAWDGRGLPPDAAFATIGRELKAAAPERLAALARRMSYETPTGREFLFGTLRKLKALAPEAPLDRAALEAADGRWTQPATWQVLKRAVGPADGFHLLSAVDLKWDYDRGLVDFRPEGGLYRTILLRTLAIGAATTLACMLLAFPLCAYLARVSERRRNLLLILVLLPFWTSILVRMTAWIVLLQDRGVVNDVLRFAGLIDAPLGLLFSRTGVILALVHVMLPFMIFPLLTAMRAADPRLMRAAASLGARPLHAFVRVYLPQILPGLMAGGMLVFIVTIGFYITPALLGGPGDQMIGSYIALFTTGTLNWGLASALGMILLGLTAVLFVAQTRLGRSAATGI</sequence>
<dbReference type="Pfam" id="PF00528">
    <property type="entry name" value="BPD_transp_1"/>
    <property type="match status" value="1"/>
</dbReference>
<dbReference type="SUPFAM" id="SSF161098">
    <property type="entry name" value="MetI-like"/>
    <property type="match status" value="1"/>
</dbReference>
<comment type="caution">
    <text evidence="10">The sequence shown here is derived from an EMBL/GenBank/DDBJ whole genome shotgun (WGS) entry which is preliminary data.</text>
</comment>
<organism evidence="10 11">
    <name type="scientific">Labrys wisconsinensis</name>
    <dbReference type="NCBI Taxonomy" id="425677"/>
    <lineage>
        <taxon>Bacteria</taxon>
        <taxon>Pseudomonadati</taxon>
        <taxon>Pseudomonadota</taxon>
        <taxon>Alphaproteobacteria</taxon>
        <taxon>Hyphomicrobiales</taxon>
        <taxon>Xanthobacteraceae</taxon>
        <taxon>Labrys</taxon>
    </lineage>
</organism>
<proteinExistence type="inferred from homology"/>
<evidence type="ECO:0000259" key="9">
    <source>
        <dbReference type="PROSITE" id="PS50928"/>
    </source>
</evidence>
<reference evidence="10 11" key="1">
    <citation type="submission" date="2023-07" db="EMBL/GenBank/DDBJ databases">
        <title>Genomic Encyclopedia of Type Strains, Phase IV (KMG-IV): sequencing the most valuable type-strain genomes for metagenomic binning, comparative biology and taxonomic classification.</title>
        <authorList>
            <person name="Goeker M."/>
        </authorList>
    </citation>
    <scope>NUCLEOTIDE SEQUENCE [LARGE SCALE GENOMIC DNA]</scope>
    <source>
        <strain evidence="10 11">DSM 19619</strain>
    </source>
</reference>
<evidence type="ECO:0000313" key="11">
    <source>
        <dbReference type="Proteomes" id="UP001242480"/>
    </source>
</evidence>
<feature type="transmembrane region" description="Helical" evidence="8">
    <location>
        <begin position="214"/>
        <end position="237"/>
    </location>
</feature>
<comment type="similarity">
    <text evidence="2">Belongs to the binding-protein-dependent transport system permease family. CysTW subfamily.</text>
</comment>
<dbReference type="PANTHER" id="PTHR42929">
    <property type="entry name" value="INNER MEMBRANE ABC TRANSPORTER PERMEASE PROTEIN YDCU-RELATED-RELATED"/>
    <property type="match status" value="1"/>
</dbReference>
<evidence type="ECO:0000256" key="6">
    <source>
        <dbReference type="ARBA" id="ARBA00022989"/>
    </source>
</evidence>
<feature type="transmembrane region" description="Helical" evidence="8">
    <location>
        <begin position="362"/>
        <end position="384"/>
    </location>
</feature>
<keyword evidence="3 8" id="KW-0813">Transport</keyword>
<keyword evidence="5 8" id="KW-0812">Transmembrane</keyword>
<feature type="transmembrane region" description="Helical" evidence="8">
    <location>
        <begin position="267"/>
        <end position="286"/>
    </location>
</feature>
<dbReference type="CDD" id="cd06261">
    <property type="entry name" value="TM_PBP2"/>
    <property type="match status" value="1"/>
</dbReference>
<dbReference type="PROSITE" id="PS50928">
    <property type="entry name" value="ABC_TM1"/>
    <property type="match status" value="1"/>
</dbReference>
<gene>
    <name evidence="10" type="ORF">QO011_002828</name>
</gene>
<evidence type="ECO:0000256" key="5">
    <source>
        <dbReference type="ARBA" id="ARBA00022692"/>
    </source>
</evidence>
<comment type="subcellular location">
    <subcellularLocation>
        <location evidence="1 8">Cell membrane</location>
        <topology evidence="1 8">Multi-pass membrane protein</topology>
    </subcellularLocation>
</comment>
<evidence type="ECO:0000313" key="10">
    <source>
        <dbReference type="EMBL" id="MDQ0469812.1"/>
    </source>
</evidence>
<dbReference type="EMBL" id="JAUSVX010000004">
    <property type="protein sequence ID" value="MDQ0469812.1"/>
    <property type="molecule type" value="Genomic_DNA"/>
</dbReference>
<dbReference type="Proteomes" id="UP001242480">
    <property type="component" value="Unassembled WGS sequence"/>
</dbReference>
<evidence type="ECO:0000256" key="2">
    <source>
        <dbReference type="ARBA" id="ARBA00007069"/>
    </source>
</evidence>
<protein>
    <submittedName>
        <fullName evidence="10">Spermidine/putrescine transport system permease protein</fullName>
    </submittedName>
</protein>
<evidence type="ECO:0000256" key="7">
    <source>
        <dbReference type="ARBA" id="ARBA00023136"/>
    </source>
</evidence>
<evidence type="ECO:0000256" key="4">
    <source>
        <dbReference type="ARBA" id="ARBA00022475"/>
    </source>
</evidence>
<dbReference type="RefSeq" id="WP_307272898.1">
    <property type="nucleotide sequence ID" value="NZ_JAUSVX010000004.1"/>
</dbReference>